<protein>
    <submittedName>
        <fullName evidence="2">Uncharacterized protein</fullName>
    </submittedName>
</protein>
<organism evidence="2 3">
    <name type="scientific">Frankia alni (strain DSM 45986 / CECT 9034 / ACN14a)</name>
    <dbReference type="NCBI Taxonomy" id="326424"/>
    <lineage>
        <taxon>Bacteria</taxon>
        <taxon>Bacillati</taxon>
        <taxon>Actinomycetota</taxon>
        <taxon>Actinomycetes</taxon>
        <taxon>Frankiales</taxon>
        <taxon>Frankiaceae</taxon>
        <taxon>Frankia</taxon>
    </lineage>
</organism>
<proteinExistence type="predicted"/>
<sequence>MLAMFRRPRRNSRAMGVVRARDATVTLLSVGGDCVVAGAGGFFALGEEITMRPGDSAAVPARGHFGHNDSTPGTPRRAATSWWRVCTSASDRKAA</sequence>
<name>Q0RSG0_FRAAA</name>
<accession>Q0RSG0</accession>
<dbReference type="Proteomes" id="UP000000657">
    <property type="component" value="Chromosome"/>
</dbReference>
<evidence type="ECO:0000313" key="2">
    <source>
        <dbReference type="EMBL" id="CAJ59502.1"/>
    </source>
</evidence>
<evidence type="ECO:0000256" key="1">
    <source>
        <dbReference type="SAM" id="MobiDB-lite"/>
    </source>
</evidence>
<dbReference type="EMBL" id="CT573213">
    <property type="protein sequence ID" value="CAJ59502.1"/>
    <property type="molecule type" value="Genomic_DNA"/>
</dbReference>
<gene>
    <name evidence="2" type="ordered locus">FRAAL0834</name>
</gene>
<dbReference type="AlphaFoldDB" id="Q0RSG0"/>
<evidence type="ECO:0000313" key="3">
    <source>
        <dbReference type="Proteomes" id="UP000000657"/>
    </source>
</evidence>
<feature type="region of interest" description="Disordered" evidence="1">
    <location>
        <begin position="60"/>
        <end position="79"/>
    </location>
</feature>
<dbReference type="KEGG" id="fal:FRAAL0834"/>
<reference evidence="2 3" key="1">
    <citation type="journal article" date="2007" name="Genome Res.">
        <title>Genome characteristics of facultatively symbiotic Frankia sp. strains reflect host range and host plant biogeography.</title>
        <authorList>
            <person name="Normand P."/>
            <person name="Lapierre P."/>
            <person name="Tisa L.S."/>
            <person name="Gogarten J.P."/>
            <person name="Alloisio N."/>
            <person name="Bagnarol E."/>
            <person name="Bassi C.A."/>
            <person name="Berry A.M."/>
            <person name="Bickhart D.M."/>
            <person name="Choisne N."/>
            <person name="Couloux A."/>
            <person name="Cournoyer B."/>
            <person name="Cruveiller S."/>
            <person name="Daubin V."/>
            <person name="Demange N."/>
            <person name="Francino M.P."/>
            <person name="Goltsman E."/>
            <person name="Huang Y."/>
            <person name="Kopp O.R."/>
            <person name="Labarre L."/>
            <person name="Lapidus A."/>
            <person name="Lavire C."/>
            <person name="Marechal J."/>
            <person name="Martinez M."/>
            <person name="Mastronunzio J.E."/>
            <person name="Mullin B.C."/>
            <person name="Niemann J."/>
            <person name="Pujic P."/>
            <person name="Rawnsley T."/>
            <person name="Rouy Z."/>
            <person name="Schenowitz C."/>
            <person name="Sellstedt A."/>
            <person name="Tavares F."/>
            <person name="Tomkins J.P."/>
            <person name="Vallenet D."/>
            <person name="Valverde C."/>
            <person name="Wall L.G."/>
            <person name="Wang Y."/>
            <person name="Medigue C."/>
            <person name="Benson D.R."/>
        </authorList>
    </citation>
    <scope>NUCLEOTIDE SEQUENCE [LARGE SCALE GENOMIC DNA]</scope>
    <source>
        <strain evidence="3">DSM 45986 / CECT 9034 / ACN14a</strain>
    </source>
</reference>
<dbReference type="HOGENOM" id="CLU_2368720_0_0_11"/>
<keyword evidence="3" id="KW-1185">Reference proteome</keyword>